<dbReference type="SMART" id="SM00584">
    <property type="entry name" value="TLDc"/>
    <property type="match status" value="1"/>
</dbReference>
<dbReference type="Pfam" id="PF10551">
    <property type="entry name" value="MULE"/>
    <property type="match status" value="1"/>
</dbReference>
<evidence type="ECO:0000259" key="1">
    <source>
        <dbReference type="PROSITE" id="PS51886"/>
    </source>
</evidence>
<dbReference type="Proteomes" id="UP000681722">
    <property type="component" value="Unassembled WGS sequence"/>
</dbReference>
<organism evidence="2 4">
    <name type="scientific">Didymodactylos carnosus</name>
    <dbReference type="NCBI Taxonomy" id="1234261"/>
    <lineage>
        <taxon>Eukaryota</taxon>
        <taxon>Metazoa</taxon>
        <taxon>Spiralia</taxon>
        <taxon>Gnathifera</taxon>
        <taxon>Rotifera</taxon>
        <taxon>Eurotatoria</taxon>
        <taxon>Bdelloidea</taxon>
        <taxon>Philodinida</taxon>
        <taxon>Philodinidae</taxon>
        <taxon>Didymodactylos</taxon>
    </lineage>
</organism>
<name>A0A814UC95_9BILA</name>
<dbReference type="Pfam" id="PF07534">
    <property type="entry name" value="TLD"/>
    <property type="match status" value="1"/>
</dbReference>
<dbReference type="AlphaFoldDB" id="A0A814UC95"/>
<reference evidence="2" key="1">
    <citation type="submission" date="2021-02" db="EMBL/GenBank/DDBJ databases">
        <authorList>
            <person name="Nowell W R."/>
        </authorList>
    </citation>
    <scope>NUCLEOTIDE SEQUENCE</scope>
</reference>
<gene>
    <name evidence="2" type="ORF">GPM918_LOCUS22242</name>
    <name evidence="3" type="ORF">SRO942_LOCUS22237</name>
</gene>
<protein>
    <recommendedName>
        <fullName evidence="1">TLDc domain-containing protein</fullName>
    </recommendedName>
</protein>
<dbReference type="PROSITE" id="PS51886">
    <property type="entry name" value="TLDC"/>
    <property type="match status" value="1"/>
</dbReference>
<accession>A0A814UC95</accession>
<keyword evidence="4" id="KW-1185">Reference proteome</keyword>
<dbReference type="EMBL" id="CAJOBC010007553">
    <property type="protein sequence ID" value="CAF3935962.1"/>
    <property type="molecule type" value="Genomic_DNA"/>
</dbReference>
<evidence type="ECO:0000313" key="4">
    <source>
        <dbReference type="Proteomes" id="UP000663829"/>
    </source>
</evidence>
<dbReference type="PANTHER" id="PTHR23354">
    <property type="entry name" value="NUCLEOLAR PROTEIN 7/ESTROGEN RECEPTOR COACTIVATOR-RELATED"/>
    <property type="match status" value="1"/>
</dbReference>
<feature type="domain" description="TLDc" evidence="1">
    <location>
        <begin position="68"/>
        <end position="254"/>
    </location>
</feature>
<proteinExistence type="predicted"/>
<evidence type="ECO:0000313" key="2">
    <source>
        <dbReference type="EMBL" id="CAF1172092.1"/>
    </source>
</evidence>
<dbReference type="EMBL" id="CAJNOQ010007555">
    <property type="protein sequence ID" value="CAF1172092.1"/>
    <property type="molecule type" value="Genomic_DNA"/>
</dbReference>
<dbReference type="InterPro" id="IPR006571">
    <property type="entry name" value="TLDc_dom"/>
</dbReference>
<sequence length="354" mass="40250">MPAKIPTRGHTSKGTEALNDSQINIEELVREVLQSDVMLKDIDRWEETTIAQKAPGKRIEKVKRTTVTLFDETSWLSEERQLKVNEFYGKSNQRWQLIYRASRDGFGAKDFHDRCNDQGATVTVIRSKNGYLFGGYTRVPWKSDGGWKEDASSFLFTLSNPHSIPPRKYHVDPQQSKYAVRHRAGCGPAFGVVNIPLPTPTSIEDISILQQLTVTNGGDRFLLYDNEDSDYRTIILSSDDDLNRLSNSEHWHADGTFKIAPQLIYQLYIIHGFIRGRSVPLVYALLPGKSEAVYGELFNVLVQNVNKHPKSITTDFEQAVENVIKQKLPTTTISGCFPHFKQALWRMIAKFDVT</sequence>
<comment type="caution">
    <text evidence="2">The sequence shown here is derived from an EMBL/GenBank/DDBJ whole genome shotgun (WGS) entry which is preliminary data.</text>
</comment>
<evidence type="ECO:0000313" key="3">
    <source>
        <dbReference type="EMBL" id="CAF3935962.1"/>
    </source>
</evidence>
<dbReference type="Proteomes" id="UP000663829">
    <property type="component" value="Unassembled WGS sequence"/>
</dbReference>
<dbReference type="InterPro" id="IPR018289">
    <property type="entry name" value="MULE_transposase_dom"/>
</dbReference>
<dbReference type="OrthoDB" id="298084at2759"/>